<proteinExistence type="predicted"/>
<keyword evidence="1" id="KW-0812">Transmembrane</keyword>
<name>A0A345L001_9CAUD</name>
<accession>A0A345L001</accession>
<keyword evidence="1" id="KW-1133">Transmembrane helix</keyword>
<evidence type="ECO:0000313" key="2">
    <source>
        <dbReference type="EMBL" id="AXH48603.1"/>
    </source>
</evidence>
<keyword evidence="1" id="KW-0472">Membrane</keyword>
<gene>
    <name evidence="2" type="primary">30</name>
    <name evidence="2" type="ORF">SEA_SANSA_30</name>
</gene>
<evidence type="ECO:0000256" key="1">
    <source>
        <dbReference type="SAM" id="Phobius"/>
    </source>
</evidence>
<dbReference type="Proteomes" id="UP000258216">
    <property type="component" value="Segment"/>
</dbReference>
<feature type="transmembrane region" description="Helical" evidence="1">
    <location>
        <begin position="12"/>
        <end position="37"/>
    </location>
</feature>
<reference evidence="2 3" key="1">
    <citation type="submission" date="2018-06" db="EMBL/GenBank/DDBJ databases">
        <authorList>
            <person name="Baez A."/>
            <person name="Claybrook D."/>
            <person name="Craig L."/>
            <person name="Hase N."/>
            <person name="Kimble M."/>
            <person name="Konitzer B."/>
            <person name="Morrill H."/>
            <person name="Passarelli J."/>
            <person name="Molloy S.D."/>
            <person name="Garlena R.A."/>
            <person name="Russell D.A."/>
            <person name="Pope W.H."/>
            <person name="Jacobs-Sera D."/>
            <person name="Hatfull G.F."/>
        </authorList>
    </citation>
    <scope>NUCLEOTIDE SEQUENCE [LARGE SCALE GENOMIC DNA]</scope>
</reference>
<protein>
    <submittedName>
        <fullName evidence="2">Uncharacterized protein</fullName>
    </submittedName>
</protein>
<organism evidence="2 3">
    <name type="scientific">Microbacterium phage Sansa</name>
    <dbReference type="NCBI Taxonomy" id="2250298"/>
    <lineage>
        <taxon>Viruses</taxon>
        <taxon>Duplodnaviria</taxon>
        <taxon>Heunggongvirae</taxon>
        <taxon>Uroviricota</taxon>
        <taxon>Caudoviricetes</taxon>
        <taxon>Elerivirus</taxon>
        <taxon>Elerivirus eleri</taxon>
    </lineage>
</organism>
<dbReference type="EMBL" id="MH513982">
    <property type="protein sequence ID" value="AXH48603.1"/>
    <property type="molecule type" value="Genomic_DNA"/>
</dbReference>
<evidence type="ECO:0000313" key="3">
    <source>
        <dbReference type="Proteomes" id="UP000258216"/>
    </source>
</evidence>
<sequence length="56" mass="6459">MFRTINKFLIPFLWMPLLYVVALLTILWAVAVFLQIYGDDLLKATLYGMAFLLGGY</sequence>